<dbReference type="PANTHER" id="PTHR30465:SF0">
    <property type="entry name" value="OLIGOPEPTIDE TRANSPORT SYSTEM PERMEASE PROTEIN APPB"/>
    <property type="match status" value="1"/>
</dbReference>
<evidence type="ECO:0000256" key="1">
    <source>
        <dbReference type="ARBA" id="ARBA00004651"/>
    </source>
</evidence>
<dbReference type="PROSITE" id="PS50928">
    <property type="entry name" value="ABC_TM1"/>
    <property type="match status" value="1"/>
</dbReference>
<dbReference type="EMBL" id="JASPDQ010000025">
    <property type="protein sequence ID" value="MDK8602552.1"/>
    <property type="molecule type" value="Genomic_DNA"/>
</dbReference>
<dbReference type="Pfam" id="PF00528">
    <property type="entry name" value="BPD_transp_1"/>
    <property type="match status" value="1"/>
</dbReference>
<feature type="transmembrane region" description="Helical" evidence="7">
    <location>
        <begin position="106"/>
        <end position="133"/>
    </location>
</feature>
<keyword evidence="2 7" id="KW-0813">Transport</keyword>
<evidence type="ECO:0000256" key="5">
    <source>
        <dbReference type="ARBA" id="ARBA00022989"/>
    </source>
</evidence>
<dbReference type="RefSeq" id="WP_062613670.1">
    <property type="nucleotide sequence ID" value="NZ_CALTZF010000009.1"/>
</dbReference>
<evidence type="ECO:0000256" key="7">
    <source>
        <dbReference type="RuleBase" id="RU363032"/>
    </source>
</evidence>
<dbReference type="EMBL" id="LNIZ01000004">
    <property type="protein sequence ID" value="KTF04140.1"/>
    <property type="molecule type" value="Genomic_DNA"/>
</dbReference>
<feature type="domain" description="ABC transmembrane type-1" evidence="8">
    <location>
        <begin position="106"/>
        <end position="326"/>
    </location>
</feature>
<protein>
    <submittedName>
        <fullName evidence="10">ABC transporter permease</fullName>
    </submittedName>
    <submittedName>
        <fullName evidence="9">Oligopeptide transport system permease protein OppB</fullName>
    </submittedName>
</protein>
<evidence type="ECO:0000256" key="2">
    <source>
        <dbReference type="ARBA" id="ARBA00022448"/>
    </source>
</evidence>
<dbReference type="OrthoDB" id="3171583at2"/>
<keyword evidence="6 7" id="KW-0472">Membrane</keyword>
<evidence type="ECO:0000256" key="6">
    <source>
        <dbReference type="ARBA" id="ARBA00023136"/>
    </source>
</evidence>
<feature type="transmembrane region" description="Helical" evidence="7">
    <location>
        <begin position="258"/>
        <end position="278"/>
    </location>
</feature>
<dbReference type="Proteomes" id="UP000054404">
    <property type="component" value="Unassembled WGS sequence"/>
</dbReference>
<evidence type="ECO:0000313" key="11">
    <source>
        <dbReference type="Proteomes" id="UP000054404"/>
    </source>
</evidence>
<keyword evidence="4 7" id="KW-0812">Transmembrane</keyword>
<keyword evidence="5 7" id="KW-1133">Transmembrane helix</keyword>
<dbReference type="GO" id="GO:0005886">
    <property type="term" value="C:plasma membrane"/>
    <property type="evidence" value="ECO:0007669"/>
    <property type="project" value="UniProtKB-SubCell"/>
</dbReference>
<dbReference type="GO" id="GO:0055085">
    <property type="term" value="P:transmembrane transport"/>
    <property type="evidence" value="ECO:0007669"/>
    <property type="project" value="InterPro"/>
</dbReference>
<dbReference type="InterPro" id="IPR035906">
    <property type="entry name" value="MetI-like_sf"/>
</dbReference>
<dbReference type="PANTHER" id="PTHR30465">
    <property type="entry name" value="INNER MEMBRANE ABC TRANSPORTER"/>
    <property type="match status" value="1"/>
</dbReference>
<evidence type="ECO:0000256" key="3">
    <source>
        <dbReference type="ARBA" id="ARBA00022475"/>
    </source>
</evidence>
<sequence length="336" mass="36800">MTKYLIRRLLNYVVLLFVAVTIAYFLAGTQLDPRSMLIENELTKMANSSYAEVVAAVDTRLNAWNINPLEPIWSRYVDWLGMVFGHWDWGFSPLGESVNDQVANRILLSLQLVFLGFFIGIVGGVAIGAWAAVHQYSVGDRIVTIIAMIIISTPAMVIAIGLQMSAVWFNNTFDSTFFQFLGPQSAVPPAEFWPNLQDRLTHLLLPTIAISLGGLATYSRYQRNLMLDTLGADYVRTARAKGLRFGTAVRRHALRTSLIPIATYFAFGITGLVLGAAITEQVFGWEGMGIYGVKTIQAQDINGTAAVVAFSGVATLTGAFLSDVLIAAVDPRVRVN</sequence>
<dbReference type="PATRIC" id="fig|59561.3.peg.1106"/>
<gene>
    <name evidence="9" type="primary">oppB</name>
    <name evidence="9" type="ORF">AQZ59_01116</name>
    <name evidence="10" type="ORF">QP858_08790</name>
</gene>
<evidence type="ECO:0000313" key="9">
    <source>
        <dbReference type="EMBL" id="KTF04140.1"/>
    </source>
</evidence>
<dbReference type="InterPro" id="IPR000515">
    <property type="entry name" value="MetI-like"/>
</dbReference>
<accession>A0A0W1KKL4</accession>
<dbReference type="CDD" id="cd06261">
    <property type="entry name" value="TM_PBP2"/>
    <property type="match status" value="1"/>
</dbReference>
<evidence type="ECO:0000259" key="8">
    <source>
        <dbReference type="PROSITE" id="PS50928"/>
    </source>
</evidence>
<evidence type="ECO:0000256" key="4">
    <source>
        <dbReference type="ARBA" id="ARBA00022692"/>
    </source>
</evidence>
<dbReference type="SUPFAM" id="SSF161098">
    <property type="entry name" value="MetI-like"/>
    <property type="match status" value="1"/>
</dbReference>
<proteinExistence type="inferred from homology"/>
<feature type="transmembrane region" description="Helical" evidence="7">
    <location>
        <begin position="305"/>
        <end position="329"/>
    </location>
</feature>
<dbReference type="Gene3D" id="1.10.3720.10">
    <property type="entry name" value="MetI-like"/>
    <property type="match status" value="1"/>
</dbReference>
<evidence type="ECO:0000313" key="10">
    <source>
        <dbReference type="EMBL" id="MDK8602552.1"/>
    </source>
</evidence>
<reference evidence="10" key="2">
    <citation type="submission" date="2023-05" db="EMBL/GenBank/DDBJ databases">
        <title>Genomic Catalog of Human Bladder Bacteria.</title>
        <authorList>
            <person name="Du J."/>
        </authorList>
    </citation>
    <scope>NUCLEOTIDE SEQUENCE</scope>
    <source>
        <strain evidence="10">UMB1304A</strain>
    </source>
</reference>
<comment type="caution">
    <text evidence="9">The sequence shown here is derived from an EMBL/GenBank/DDBJ whole genome shotgun (WGS) entry which is preliminary data.</text>
</comment>
<comment type="subcellular location">
    <subcellularLocation>
        <location evidence="1 7">Cell membrane</location>
        <topology evidence="1 7">Multi-pass membrane protein</topology>
    </subcellularLocation>
</comment>
<organism evidence="9 11">
    <name type="scientific">Trueperella bernardiae</name>
    <dbReference type="NCBI Taxonomy" id="59561"/>
    <lineage>
        <taxon>Bacteria</taxon>
        <taxon>Bacillati</taxon>
        <taxon>Actinomycetota</taxon>
        <taxon>Actinomycetes</taxon>
        <taxon>Actinomycetales</taxon>
        <taxon>Actinomycetaceae</taxon>
        <taxon>Trueperella</taxon>
    </lineage>
</organism>
<feature type="transmembrane region" description="Helical" evidence="7">
    <location>
        <begin position="9"/>
        <end position="27"/>
    </location>
</feature>
<keyword evidence="3" id="KW-1003">Cell membrane</keyword>
<reference evidence="9 11" key="1">
    <citation type="submission" date="2015-11" db="EMBL/GenBank/DDBJ databases">
        <title>Draft Genome Sequence of the Type Strain Trueperella bernardiae LCDC 89-0504T, Isolated from Blood Culture.</title>
        <authorList>
            <person name="Bernier A.-M."/>
            <person name="Bernard K."/>
        </authorList>
    </citation>
    <scope>NUCLEOTIDE SEQUENCE [LARGE SCALE GENOMIC DNA]</scope>
    <source>
        <strain evidence="9 11">LCDC 89-0504</strain>
    </source>
</reference>
<dbReference type="STRING" id="59561.AQZ59_01116"/>
<comment type="similarity">
    <text evidence="7">Belongs to the binding-protein-dependent transport system permease family.</text>
</comment>
<name>A0A0W1KKL4_9ACTO</name>
<dbReference type="Proteomes" id="UP001225576">
    <property type="component" value="Unassembled WGS sequence"/>
</dbReference>
<dbReference type="AlphaFoldDB" id="A0A0W1KKL4"/>
<feature type="transmembrane region" description="Helical" evidence="7">
    <location>
        <begin position="145"/>
        <end position="169"/>
    </location>
</feature>
<feature type="transmembrane region" description="Helical" evidence="7">
    <location>
        <begin position="200"/>
        <end position="218"/>
    </location>
</feature>
<keyword evidence="11" id="KW-1185">Reference proteome</keyword>